<protein>
    <recommendedName>
        <fullName evidence="10">Zinc/iron permease</fullName>
    </recommendedName>
</protein>
<reference evidence="8 9" key="1">
    <citation type="submission" date="2015-01" db="EMBL/GenBank/DDBJ databases">
        <title>The Genome Sequence of Ochroconis gallopava CBS43764.</title>
        <authorList>
            <consortium name="The Broad Institute Genomics Platform"/>
            <person name="Cuomo C."/>
            <person name="de Hoog S."/>
            <person name="Gorbushina A."/>
            <person name="Stielow B."/>
            <person name="Teixiera M."/>
            <person name="Abouelleil A."/>
            <person name="Chapman S.B."/>
            <person name="Priest M."/>
            <person name="Young S.K."/>
            <person name="Wortman J."/>
            <person name="Nusbaum C."/>
            <person name="Birren B."/>
        </authorList>
    </citation>
    <scope>NUCLEOTIDE SEQUENCE [LARGE SCALE GENOMIC DNA]</scope>
    <source>
        <strain evidence="8 9">CBS 43764</strain>
    </source>
</reference>
<organism evidence="8 9">
    <name type="scientific">Verruconis gallopava</name>
    <dbReference type="NCBI Taxonomy" id="253628"/>
    <lineage>
        <taxon>Eukaryota</taxon>
        <taxon>Fungi</taxon>
        <taxon>Dikarya</taxon>
        <taxon>Ascomycota</taxon>
        <taxon>Pezizomycotina</taxon>
        <taxon>Dothideomycetes</taxon>
        <taxon>Pleosporomycetidae</taxon>
        <taxon>Venturiales</taxon>
        <taxon>Sympoventuriaceae</taxon>
        <taxon>Verruconis</taxon>
    </lineage>
</organism>
<feature type="transmembrane region" description="Helical" evidence="7">
    <location>
        <begin position="141"/>
        <end position="159"/>
    </location>
</feature>
<dbReference type="OrthoDB" id="19859at2759"/>
<keyword evidence="4 7" id="KW-1133">Transmembrane helix</keyword>
<keyword evidence="6 7" id="KW-0472">Membrane</keyword>
<keyword evidence="3 7" id="KW-0812">Transmembrane</keyword>
<keyword evidence="5" id="KW-0333">Golgi apparatus</keyword>
<evidence type="ECO:0008006" key="10">
    <source>
        <dbReference type="Google" id="ProtNLM"/>
    </source>
</evidence>
<dbReference type="GO" id="GO:0006829">
    <property type="term" value="P:zinc ion transport"/>
    <property type="evidence" value="ECO:0007669"/>
    <property type="project" value="InterPro"/>
</dbReference>
<feature type="transmembrane region" description="Helical" evidence="7">
    <location>
        <begin position="300"/>
        <end position="317"/>
    </location>
</feature>
<evidence type="ECO:0000256" key="3">
    <source>
        <dbReference type="ARBA" id="ARBA00022692"/>
    </source>
</evidence>
<dbReference type="FunCoup" id="A0A0D2ATT9">
    <property type="interactions" value="302"/>
</dbReference>
<keyword evidence="9" id="KW-1185">Reference proteome</keyword>
<accession>A0A0D2ATT9</accession>
<feature type="transmembrane region" description="Helical" evidence="7">
    <location>
        <begin position="38"/>
        <end position="56"/>
    </location>
</feature>
<dbReference type="GeneID" id="27314295"/>
<feature type="transmembrane region" description="Helical" evidence="7">
    <location>
        <begin position="261"/>
        <end position="280"/>
    </location>
</feature>
<feature type="transmembrane region" description="Helical" evidence="7">
    <location>
        <begin position="338"/>
        <end position="358"/>
    </location>
</feature>
<sequence length="361" mass="37566">MWDGLGMVLALGGIMALASFVAGSLPLSFALSQRQMRIISALGTGLLVGTALIVIIPEGMQTMYAADAHAAPKAHPAEAPKKGGLAALALHGVGPQQQSNEEAGRAEELAELSGRAMHWITDLFSRSIQARESTNGSEEASHAWVGVALIVGFILMYLIDALQKPAPSRGQHIPLTTLDEPDAPDGTIEPQMPASKSTTIGLVIHAFADGIALGASSADTSTQSALGLIVFFAILVHKAPAAFGLTSVLLKQGLGKRAARAHLLCFSLAAPFGALATWTLVKLLGSSSYASVASESNSQWWTGLMLVFSGGTFLYVAMHAMQETDHGSSSHGKSRLDVLLTVTGMLLPLLTQIGHAHAHGG</sequence>
<dbReference type="InterPro" id="IPR045891">
    <property type="entry name" value="ZIP9"/>
</dbReference>
<gene>
    <name evidence="8" type="ORF">PV09_06322</name>
</gene>
<evidence type="ECO:0000256" key="5">
    <source>
        <dbReference type="ARBA" id="ARBA00023034"/>
    </source>
</evidence>
<evidence type="ECO:0000313" key="9">
    <source>
        <dbReference type="Proteomes" id="UP000053259"/>
    </source>
</evidence>
<dbReference type="InterPro" id="IPR003689">
    <property type="entry name" value="ZIP"/>
</dbReference>
<dbReference type="STRING" id="253628.A0A0D2ATT9"/>
<dbReference type="PANTHER" id="PTHR16133">
    <property type="entry name" value="SOLUTE CARRIER FAMILY 39 ZINC TRANSPORTER , MEMBER 9-RELATED"/>
    <property type="match status" value="1"/>
</dbReference>
<dbReference type="VEuPathDB" id="FungiDB:PV09_06322"/>
<evidence type="ECO:0000256" key="7">
    <source>
        <dbReference type="SAM" id="Phobius"/>
    </source>
</evidence>
<dbReference type="GO" id="GO:0000139">
    <property type="term" value="C:Golgi membrane"/>
    <property type="evidence" value="ECO:0007669"/>
    <property type="project" value="UniProtKB-SubCell"/>
</dbReference>
<feature type="transmembrane region" description="Helical" evidence="7">
    <location>
        <begin position="6"/>
        <end position="31"/>
    </location>
</feature>
<evidence type="ECO:0000313" key="8">
    <source>
        <dbReference type="EMBL" id="KIW02524.1"/>
    </source>
</evidence>
<name>A0A0D2ATT9_9PEZI</name>
<dbReference type="AlphaFoldDB" id="A0A0D2ATT9"/>
<dbReference type="Proteomes" id="UP000053259">
    <property type="component" value="Unassembled WGS sequence"/>
</dbReference>
<proteinExistence type="predicted"/>
<dbReference type="PANTHER" id="PTHR16133:SF0">
    <property type="entry name" value="ZINC_IRON REGULATED TRANSPORTER-RELATED PROTEIN 102B, ISOFORM E"/>
    <property type="match status" value="1"/>
</dbReference>
<evidence type="ECO:0000256" key="1">
    <source>
        <dbReference type="ARBA" id="ARBA00004127"/>
    </source>
</evidence>
<dbReference type="EMBL" id="KN847549">
    <property type="protein sequence ID" value="KIW02524.1"/>
    <property type="molecule type" value="Genomic_DNA"/>
</dbReference>
<dbReference type="RefSeq" id="XP_016212393.1">
    <property type="nucleotide sequence ID" value="XM_016359945.1"/>
</dbReference>
<dbReference type="HOGENOM" id="CLU_028824_0_0_1"/>
<evidence type="ECO:0000256" key="4">
    <source>
        <dbReference type="ARBA" id="ARBA00022989"/>
    </source>
</evidence>
<dbReference type="InParanoid" id="A0A0D2ATT9"/>
<feature type="transmembrane region" description="Helical" evidence="7">
    <location>
        <begin position="224"/>
        <end position="249"/>
    </location>
</feature>
<dbReference type="Pfam" id="PF02535">
    <property type="entry name" value="Zip"/>
    <property type="match status" value="1"/>
</dbReference>
<evidence type="ECO:0000256" key="2">
    <source>
        <dbReference type="ARBA" id="ARBA00004394"/>
    </source>
</evidence>
<evidence type="ECO:0000256" key="6">
    <source>
        <dbReference type="ARBA" id="ARBA00023136"/>
    </source>
</evidence>
<comment type="subcellular location">
    <subcellularLocation>
        <location evidence="1">Endomembrane system</location>
        <topology evidence="1">Multi-pass membrane protein</topology>
    </subcellularLocation>
    <subcellularLocation>
        <location evidence="2">Golgi apparatus membrane</location>
    </subcellularLocation>
</comment>
<dbReference type="GO" id="GO:0046873">
    <property type="term" value="F:metal ion transmembrane transporter activity"/>
    <property type="evidence" value="ECO:0007669"/>
    <property type="project" value="InterPro"/>
</dbReference>